<dbReference type="PROSITE" id="PS51257">
    <property type="entry name" value="PROKAR_LIPOPROTEIN"/>
    <property type="match status" value="1"/>
</dbReference>
<name>A0A915JTI2_ROMCU</name>
<feature type="region of interest" description="Disordered" evidence="1">
    <location>
        <begin position="149"/>
        <end position="253"/>
    </location>
</feature>
<reference evidence="3" key="1">
    <citation type="submission" date="2022-11" db="UniProtKB">
        <authorList>
            <consortium name="WormBaseParasite"/>
        </authorList>
    </citation>
    <scope>IDENTIFICATION</scope>
</reference>
<dbReference type="WBParaSite" id="nRc.2.0.1.t29127-RA">
    <property type="protein sequence ID" value="nRc.2.0.1.t29127-RA"/>
    <property type="gene ID" value="nRc.2.0.1.g29127"/>
</dbReference>
<protein>
    <submittedName>
        <fullName evidence="3">Uncharacterized protein</fullName>
    </submittedName>
</protein>
<feature type="region of interest" description="Disordered" evidence="1">
    <location>
        <begin position="389"/>
        <end position="427"/>
    </location>
</feature>
<sequence length="427" mass="49811">MTRPPWKAYQATVWACACLFMKLSRLGRIPQSFTGFHYQAHAYVTMKLRGEFNARQEGLGNNFHAMYASCQSRAVGLAYTIAKAVLEDKKDPEPNYANIQVWKKETDNTDPCIRFWEFIDRKKAHDILEVEKNLKKKVGYRVKHAYNRSAASKVPRRWVKKYRDVRRREKSETPNKDRKRKHGSRQRDEKRCKKSMSKEKRRKENDEESECRRQKEWERREKSRERKQEGEKGTKEHKDSRKSRSRKRMLSYFQHDNRLDVSYSSQAASLDRARNNKMAQQGVPMCDTNAMLQAQQQQVSDLPPNYPGLPMVGFDCLNPPLFPGQLLASAAVPLPTPFQMPQFPMMQQGPYYHQFLVLPGVQMPPQTKIRPMRSVQGEERMDIPGPSMVMQPPQRSPSAANPDYISPLKWDTEIGQPGWDHSGQRHK</sequence>
<dbReference type="AlphaFoldDB" id="A0A915JTI2"/>
<evidence type="ECO:0000256" key="1">
    <source>
        <dbReference type="SAM" id="MobiDB-lite"/>
    </source>
</evidence>
<feature type="compositionally biased region" description="Basic and acidic residues" evidence="1">
    <location>
        <begin position="166"/>
        <end position="176"/>
    </location>
</feature>
<evidence type="ECO:0000313" key="2">
    <source>
        <dbReference type="Proteomes" id="UP000887565"/>
    </source>
</evidence>
<organism evidence="2 3">
    <name type="scientific">Romanomermis culicivorax</name>
    <name type="common">Nematode worm</name>
    <dbReference type="NCBI Taxonomy" id="13658"/>
    <lineage>
        <taxon>Eukaryota</taxon>
        <taxon>Metazoa</taxon>
        <taxon>Ecdysozoa</taxon>
        <taxon>Nematoda</taxon>
        <taxon>Enoplea</taxon>
        <taxon>Dorylaimia</taxon>
        <taxon>Mermithida</taxon>
        <taxon>Mermithoidea</taxon>
        <taxon>Mermithidae</taxon>
        <taxon>Romanomermis</taxon>
    </lineage>
</organism>
<dbReference type="Proteomes" id="UP000887565">
    <property type="component" value="Unplaced"/>
</dbReference>
<keyword evidence="2" id="KW-1185">Reference proteome</keyword>
<feature type="compositionally biased region" description="Basic residues" evidence="1">
    <location>
        <begin position="240"/>
        <end position="249"/>
    </location>
</feature>
<evidence type="ECO:0000313" key="3">
    <source>
        <dbReference type="WBParaSite" id="nRc.2.0.1.t29127-RA"/>
    </source>
</evidence>
<accession>A0A915JTI2</accession>
<feature type="compositionally biased region" description="Basic and acidic residues" evidence="1">
    <location>
        <begin position="185"/>
        <end position="239"/>
    </location>
</feature>
<proteinExistence type="predicted"/>
<feature type="compositionally biased region" description="Basic residues" evidence="1">
    <location>
        <begin position="154"/>
        <end position="165"/>
    </location>
</feature>